<organism evidence="2 3">
    <name type="scientific">Paenibacillus typhae</name>
    <dbReference type="NCBI Taxonomy" id="1174501"/>
    <lineage>
        <taxon>Bacteria</taxon>
        <taxon>Bacillati</taxon>
        <taxon>Bacillota</taxon>
        <taxon>Bacilli</taxon>
        <taxon>Bacillales</taxon>
        <taxon>Paenibacillaceae</taxon>
        <taxon>Paenibacillus</taxon>
    </lineage>
</organism>
<dbReference type="EMBL" id="FNDX01000009">
    <property type="protein sequence ID" value="SDI87184.1"/>
    <property type="molecule type" value="Genomic_DNA"/>
</dbReference>
<keyword evidence="1" id="KW-0472">Membrane</keyword>
<dbReference type="AlphaFoldDB" id="A0A1G8P3X4"/>
<protein>
    <submittedName>
        <fullName evidence="2">Uncharacterized protein</fullName>
    </submittedName>
</protein>
<reference evidence="3" key="1">
    <citation type="submission" date="2016-10" db="EMBL/GenBank/DDBJ databases">
        <authorList>
            <person name="Varghese N."/>
            <person name="Submissions S."/>
        </authorList>
    </citation>
    <scope>NUCLEOTIDE SEQUENCE [LARGE SCALE GENOMIC DNA]</scope>
    <source>
        <strain evidence="3">CGMCC 1.11012</strain>
    </source>
</reference>
<dbReference type="RefSeq" id="WP_167360644.1">
    <property type="nucleotide sequence ID" value="NZ_FNDX01000009.1"/>
</dbReference>
<sequence>MMNDVLQTTGVAAMILVLLFSAERLFKLRDLRKLAEAEDDEAVRKAEEAVQALSSGKS</sequence>
<keyword evidence="1" id="KW-1133">Transmembrane helix</keyword>
<feature type="transmembrane region" description="Helical" evidence="1">
    <location>
        <begin position="6"/>
        <end position="26"/>
    </location>
</feature>
<proteinExistence type="predicted"/>
<keyword evidence="1" id="KW-0812">Transmembrane</keyword>
<evidence type="ECO:0000256" key="1">
    <source>
        <dbReference type="SAM" id="Phobius"/>
    </source>
</evidence>
<gene>
    <name evidence="2" type="ORF">SAMN05216192_10982</name>
</gene>
<dbReference type="STRING" id="1174501.SAMN05216192_10982"/>
<dbReference type="Proteomes" id="UP000199050">
    <property type="component" value="Unassembled WGS sequence"/>
</dbReference>
<evidence type="ECO:0000313" key="3">
    <source>
        <dbReference type="Proteomes" id="UP000199050"/>
    </source>
</evidence>
<accession>A0A1G8P3X4</accession>
<evidence type="ECO:0000313" key="2">
    <source>
        <dbReference type="EMBL" id="SDI87184.1"/>
    </source>
</evidence>
<name>A0A1G8P3X4_9BACL</name>
<keyword evidence="3" id="KW-1185">Reference proteome</keyword>